<comment type="cofactor">
    <cofactor evidence="1 13">
        <name>heme</name>
        <dbReference type="ChEBI" id="CHEBI:30413"/>
    </cofactor>
</comment>
<dbReference type="Gene3D" id="1.10.630.10">
    <property type="entry name" value="Cytochrome P450"/>
    <property type="match status" value="1"/>
</dbReference>
<evidence type="ECO:0000313" key="17">
    <source>
        <dbReference type="Proteomes" id="UP001168821"/>
    </source>
</evidence>
<dbReference type="PANTHER" id="PTHR24292:SF100">
    <property type="entry name" value="CYTOCHROME P450 6A16, ISOFORM B-RELATED"/>
    <property type="match status" value="1"/>
</dbReference>
<dbReference type="CDD" id="cd11056">
    <property type="entry name" value="CYP6-like"/>
    <property type="match status" value="1"/>
</dbReference>
<comment type="caution">
    <text evidence="16">The sequence shown here is derived from an EMBL/GenBank/DDBJ whole genome shotgun (WGS) entry which is preliminary data.</text>
</comment>
<feature type="binding site" description="axial binding residue" evidence="13">
    <location>
        <position position="455"/>
    </location>
    <ligand>
        <name>heme</name>
        <dbReference type="ChEBI" id="CHEBI:30413"/>
    </ligand>
    <ligandPart>
        <name>Fe</name>
        <dbReference type="ChEBI" id="CHEBI:18248"/>
    </ligandPart>
</feature>
<dbReference type="InterPro" id="IPR002401">
    <property type="entry name" value="Cyt_P450_E_grp-I"/>
</dbReference>
<dbReference type="PANTHER" id="PTHR24292">
    <property type="entry name" value="CYTOCHROME P450"/>
    <property type="match status" value="1"/>
</dbReference>
<comment type="subcellular location">
    <subcellularLocation>
        <location evidence="3">Endoplasmic reticulum membrane</location>
        <topology evidence="3">Peripheral membrane protein</topology>
    </subcellularLocation>
    <subcellularLocation>
        <location evidence="2">Microsome membrane</location>
        <topology evidence="2">Peripheral membrane protein</topology>
    </subcellularLocation>
</comment>
<dbReference type="InterPro" id="IPR050476">
    <property type="entry name" value="Insect_CytP450_Detox"/>
</dbReference>
<evidence type="ECO:0000256" key="1">
    <source>
        <dbReference type="ARBA" id="ARBA00001971"/>
    </source>
</evidence>
<feature type="transmembrane region" description="Helical" evidence="15">
    <location>
        <begin position="6"/>
        <end position="25"/>
    </location>
</feature>
<evidence type="ECO:0000256" key="10">
    <source>
        <dbReference type="ARBA" id="ARBA00023004"/>
    </source>
</evidence>
<proteinExistence type="inferred from homology"/>
<dbReference type="SUPFAM" id="SSF48264">
    <property type="entry name" value="Cytochrome P450"/>
    <property type="match status" value="1"/>
</dbReference>
<evidence type="ECO:0000256" key="6">
    <source>
        <dbReference type="ARBA" id="ARBA00022723"/>
    </source>
</evidence>
<sequence length="510" mass="59467">MVFGYILGNTIYLLVTLLIAIFAYYKWIYQYWQKRNLPFLEPSIPYGNTTNPRNRKEHISLQLKHFYDEMKAKGWKHGGIYMVLSPAYLVVDLDYLKNVMTKDFQYFTDRGRYYNEKDDPLSAHLFALGGYKWRNLRTKLTPTFTSGKMKMMFQTLVDCAPDLLAKVDFHRVNKTPIDIKETVSCFTLNIIGSCAFGLDCNTFKEENSPFKKYGQKFFVMDKYRLMMRMFMIVFPNAAKKLGVKITPSDVSEFFLTVVKDTLDYRAKNNYIRRDFLQLLIDLKSDKLGDKNGYNGNDNSLTFEEIAAQCFVFFIAGFETSASTMTFALYELSRNQKMQDKVRREVDTILAKYDGKITYEAIQDMKYMDMVINETLRKYPPVSHITRRCVKDYKTPDKDVVIEKGTMVFIPILAIHHDEEYYPEPEKFEPERFTEENRSKRHPYAHIPFGEGPRICIGARFGMMQSKVGLTTLLKNYKFTVNGKTVEPLKMNAQASVLVADGEIWLNVDKI</sequence>
<keyword evidence="6 13" id="KW-0479">Metal-binding</keyword>
<evidence type="ECO:0000256" key="5">
    <source>
        <dbReference type="ARBA" id="ARBA00022617"/>
    </source>
</evidence>
<gene>
    <name evidence="16" type="ORF">Zmor_014368</name>
</gene>
<dbReference type="EMBL" id="JALNTZ010000004">
    <property type="protein sequence ID" value="KAJ3655232.1"/>
    <property type="molecule type" value="Genomic_DNA"/>
</dbReference>
<evidence type="ECO:0008006" key="18">
    <source>
        <dbReference type="Google" id="ProtNLM"/>
    </source>
</evidence>
<evidence type="ECO:0000256" key="14">
    <source>
        <dbReference type="RuleBase" id="RU000461"/>
    </source>
</evidence>
<keyword evidence="7" id="KW-0256">Endoplasmic reticulum</keyword>
<dbReference type="PRINTS" id="PR00385">
    <property type="entry name" value="P450"/>
</dbReference>
<dbReference type="PRINTS" id="PR00463">
    <property type="entry name" value="EP450I"/>
</dbReference>
<evidence type="ECO:0000256" key="3">
    <source>
        <dbReference type="ARBA" id="ARBA00004406"/>
    </source>
</evidence>
<name>A0AA38IEL5_9CUCU</name>
<protein>
    <recommendedName>
        <fullName evidence="18">Cytochrome P450</fullName>
    </recommendedName>
</protein>
<reference evidence="16" key="1">
    <citation type="journal article" date="2023" name="G3 (Bethesda)">
        <title>Whole genome assemblies of Zophobas morio and Tenebrio molitor.</title>
        <authorList>
            <person name="Kaur S."/>
            <person name="Stinson S.A."/>
            <person name="diCenzo G.C."/>
        </authorList>
    </citation>
    <scope>NUCLEOTIDE SEQUENCE</scope>
    <source>
        <strain evidence="16">QUZm001</strain>
    </source>
</reference>
<dbReference type="GO" id="GO:0005506">
    <property type="term" value="F:iron ion binding"/>
    <property type="evidence" value="ECO:0007669"/>
    <property type="project" value="InterPro"/>
</dbReference>
<keyword evidence="9 14" id="KW-0560">Oxidoreductase</keyword>
<keyword evidence="5 13" id="KW-0349">Heme</keyword>
<keyword evidence="11 14" id="KW-0503">Monooxygenase</keyword>
<keyword evidence="12 15" id="KW-0472">Membrane</keyword>
<dbReference type="InterPro" id="IPR036396">
    <property type="entry name" value="Cyt_P450_sf"/>
</dbReference>
<evidence type="ECO:0000256" key="9">
    <source>
        <dbReference type="ARBA" id="ARBA00023002"/>
    </source>
</evidence>
<keyword evidence="10 13" id="KW-0408">Iron</keyword>
<organism evidence="16 17">
    <name type="scientific">Zophobas morio</name>
    <dbReference type="NCBI Taxonomy" id="2755281"/>
    <lineage>
        <taxon>Eukaryota</taxon>
        <taxon>Metazoa</taxon>
        <taxon>Ecdysozoa</taxon>
        <taxon>Arthropoda</taxon>
        <taxon>Hexapoda</taxon>
        <taxon>Insecta</taxon>
        <taxon>Pterygota</taxon>
        <taxon>Neoptera</taxon>
        <taxon>Endopterygota</taxon>
        <taxon>Coleoptera</taxon>
        <taxon>Polyphaga</taxon>
        <taxon>Cucujiformia</taxon>
        <taxon>Tenebrionidae</taxon>
        <taxon>Zophobas</taxon>
    </lineage>
</organism>
<keyword evidence="15" id="KW-0812">Transmembrane</keyword>
<dbReference type="InterPro" id="IPR017972">
    <property type="entry name" value="Cyt_P450_CS"/>
</dbReference>
<evidence type="ECO:0000256" key="13">
    <source>
        <dbReference type="PIRSR" id="PIRSR602401-1"/>
    </source>
</evidence>
<dbReference type="InterPro" id="IPR001128">
    <property type="entry name" value="Cyt_P450"/>
</dbReference>
<evidence type="ECO:0000256" key="11">
    <source>
        <dbReference type="ARBA" id="ARBA00023033"/>
    </source>
</evidence>
<evidence type="ECO:0000256" key="15">
    <source>
        <dbReference type="SAM" id="Phobius"/>
    </source>
</evidence>
<accession>A0AA38IEL5</accession>
<dbReference type="GO" id="GO:0004497">
    <property type="term" value="F:monooxygenase activity"/>
    <property type="evidence" value="ECO:0007669"/>
    <property type="project" value="UniProtKB-KW"/>
</dbReference>
<evidence type="ECO:0000256" key="2">
    <source>
        <dbReference type="ARBA" id="ARBA00004174"/>
    </source>
</evidence>
<evidence type="ECO:0000256" key="4">
    <source>
        <dbReference type="ARBA" id="ARBA00010617"/>
    </source>
</evidence>
<dbReference type="GO" id="GO:0020037">
    <property type="term" value="F:heme binding"/>
    <property type="evidence" value="ECO:0007669"/>
    <property type="project" value="InterPro"/>
</dbReference>
<keyword evidence="8" id="KW-0492">Microsome</keyword>
<dbReference type="PROSITE" id="PS00086">
    <property type="entry name" value="CYTOCHROME_P450"/>
    <property type="match status" value="1"/>
</dbReference>
<evidence type="ECO:0000313" key="16">
    <source>
        <dbReference type="EMBL" id="KAJ3655232.1"/>
    </source>
</evidence>
<dbReference type="GO" id="GO:0005789">
    <property type="term" value="C:endoplasmic reticulum membrane"/>
    <property type="evidence" value="ECO:0007669"/>
    <property type="project" value="UniProtKB-SubCell"/>
</dbReference>
<evidence type="ECO:0000256" key="8">
    <source>
        <dbReference type="ARBA" id="ARBA00022848"/>
    </source>
</evidence>
<evidence type="ECO:0000256" key="7">
    <source>
        <dbReference type="ARBA" id="ARBA00022824"/>
    </source>
</evidence>
<keyword evidence="15" id="KW-1133">Transmembrane helix</keyword>
<dbReference type="Pfam" id="PF00067">
    <property type="entry name" value="p450"/>
    <property type="match status" value="1"/>
</dbReference>
<comment type="similarity">
    <text evidence="4 14">Belongs to the cytochrome P450 family.</text>
</comment>
<dbReference type="GO" id="GO:0016705">
    <property type="term" value="F:oxidoreductase activity, acting on paired donors, with incorporation or reduction of molecular oxygen"/>
    <property type="evidence" value="ECO:0007669"/>
    <property type="project" value="InterPro"/>
</dbReference>
<evidence type="ECO:0000256" key="12">
    <source>
        <dbReference type="ARBA" id="ARBA00023136"/>
    </source>
</evidence>
<dbReference type="AlphaFoldDB" id="A0AA38IEL5"/>
<dbReference type="FunFam" id="1.10.630.10:FF:000042">
    <property type="entry name" value="Cytochrome P450"/>
    <property type="match status" value="1"/>
</dbReference>
<dbReference type="Proteomes" id="UP001168821">
    <property type="component" value="Unassembled WGS sequence"/>
</dbReference>
<keyword evidence="17" id="KW-1185">Reference proteome</keyword>